<protein>
    <recommendedName>
        <fullName evidence="5">CMP/dCMP-type deaminase domain-containing protein</fullName>
    </recommendedName>
</protein>
<dbReference type="GO" id="GO:0055086">
    <property type="term" value="P:nucleobase-containing small molecule metabolic process"/>
    <property type="evidence" value="ECO:0007669"/>
    <property type="project" value="UniProtKB-ARBA"/>
</dbReference>
<dbReference type="PROSITE" id="PS51747">
    <property type="entry name" value="CYT_DCMP_DEAMINASES_2"/>
    <property type="match status" value="1"/>
</dbReference>
<dbReference type="GO" id="GO:0008270">
    <property type="term" value="F:zinc ion binding"/>
    <property type="evidence" value="ECO:0007669"/>
    <property type="project" value="InterPro"/>
</dbReference>
<dbReference type="AlphaFoldDB" id="A0A0S8G1F8"/>
<evidence type="ECO:0000256" key="4">
    <source>
        <dbReference type="ARBA" id="ARBA00022833"/>
    </source>
</evidence>
<dbReference type="InterPro" id="IPR016193">
    <property type="entry name" value="Cytidine_deaminase-like"/>
</dbReference>
<comment type="similarity">
    <text evidence="1">Belongs to the cytidine and deoxycytidylate deaminase family.</text>
</comment>
<reference evidence="6 7" key="1">
    <citation type="journal article" date="2015" name="Microbiome">
        <title>Genomic resolution of linkages in carbon, nitrogen, and sulfur cycling among widespread estuary sediment bacteria.</title>
        <authorList>
            <person name="Baker B.J."/>
            <person name="Lazar C.S."/>
            <person name="Teske A.P."/>
            <person name="Dick G.J."/>
        </authorList>
    </citation>
    <scope>NUCLEOTIDE SEQUENCE [LARGE SCALE GENOMIC DNA]</scope>
    <source>
        <strain evidence="6">SM23_40</strain>
    </source>
</reference>
<dbReference type="NCBIfam" id="NF004064">
    <property type="entry name" value="PRK05578.1"/>
    <property type="match status" value="1"/>
</dbReference>
<evidence type="ECO:0000256" key="1">
    <source>
        <dbReference type="ARBA" id="ARBA00006576"/>
    </source>
</evidence>
<dbReference type="Proteomes" id="UP000051717">
    <property type="component" value="Unassembled WGS sequence"/>
</dbReference>
<dbReference type="GO" id="GO:0004126">
    <property type="term" value="F:cytidine deaminase activity"/>
    <property type="evidence" value="ECO:0007669"/>
    <property type="project" value="UniProtKB-ARBA"/>
</dbReference>
<organism evidence="6 7">
    <name type="scientific">candidate division TA06 bacterium SM23_40</name>
    <dbReference type="NCBI Taxonomy" id="1703774"/>
    <lineage>
        <taxon>Bacteria</taxon>
        <taxon>Bacteria division TA06</taxon>
    </lineage>
</organism>
<evidence type="ECO:0000256" key="2">
    <source>
        <dbReference type="ARBA" id="ARBA00022723"/>
    </source>
</evidence>
<evidence type="ECO:0000313" key="6">
    <source>
        <dbReference type="EMBL" id="KPK66688.1"/>
    </source>
</evidence>
<evidence type="ECO:0000313" key="7">
    <source>
        <dbReference type="Proteomes" id="UP000051717"/>
    </source>
</evidence>
<evidence type="ECO:0000259" key="5">
    <source>
        <dbReference type="PROSITE" id="PS51747"/>
    </source>
</evidence>
<accession>A0A0S8G1F8</accession>
<dbReference type="SUPFAM" id="SSF53927">
    <property type="entry name" value="Cytidine deaminase-like"/>
    <property type="match status" value="1"/>
</dbReference>
<sequence>MMEYHELDDEDRDLIRAASDAIERNYSYPRHTVGAAVLCSSGAVYVGVNVECCGYGPCAEPIAIGRAITEGEREIERIVAVGGPSEPHNVLSPCGNCRQLVYDYAPDCWVILPQASRIVKIRARDLLPGAYGDSD</sequence>
<dbReference type="InterPro" id="IPR016192">
    <property type="entry name" value="APOBEC/CMP_deaminase_Zn-bd"/>
</dbReference>
<dbReference type="Gene3D" id="3.40.140.10">
    <property type="entry name" value="Cytidine Deaminase, domain 2"/>
    <property type="match status" value="1"/>
</dbReference>
<dbReference type="InterPro" id="IPR050202">
    <property type="entry name" value="Cyt/Deoxycyt_deaminase"/>
</dbReference>
<feature type="domain" description="CMP/dCMP-type deaminase" evidence="5">
    <location>
        <begin position="9"/>
        <end position="134"/>
    </location>
</feature>
<keyword evidence="4" id="KW-0862">Zinc</keyword>
<dbReference type="PANTHER" id="PTHR11644:SF2">
    <property type="entry name" value="CYTIDINE DEAMINASE"/>
    <property type="match status" value="1"/>
</dbReference>
<proteinExistence type="inferred from homology"/>
<dbReference type="Pfam" id="PF00383">
    <property type="entry name" value="dCMP_cyt_deam_1"/>
    <property type="match status" value="1"/>
</dbReference>
<keyword evidence="2" id="KW-0479">Metal-binding</keyword>
<evidence type="ECO:0000256" key="3">
    <source>
        <dbReference type="ARBA" id="ARBA00022801"/>
    </source>
</evidence>
<dbReference type="GO" id="GO:0072527">
    <property type="term" value="P:pyrimidine-containing compound metabolic process"/>
    <property type="evidence" value="ECO:0007669"/>
    <property type="project" value="UniProtKB-ARBA"/>
</dbReference>
<dbReference type="PANTHER" id="PTHR11644">
    <property type="entry name" value="CYTIDINE DEAMINASE"/>
    <property type="match status" value="1"/>
</dbReference>
<gene>
    <name evidence="6" type="ORF">AMJ82_11705</name>
</gene>
<dbReference type="GO" id="GO:0042802">
    <property type="term" value="F:identical protein binding"/>
    <property type="evidence" value="ECO:0007669"/>
    <property type="project" value="UniProtKB-ARBA"/>
</dbReference>
<name>A0A0S8G1F8_UNCT6</name>
<comment type="caution">
    <text evidence="6">The sequence shown here is derived from an EMBL/GenBank/DDBJ whole genome shotgun (WGS) entry which is preliminary data.</text>
</comment>
<dbReference type="CDD" id="cd01283">
    <property type="entry name" value="cytidine_deaminase"/>
    <property type="match status" value="1"/>
</dbReference>
<dbReference type="EMBL" id="LJUI01000160">
    <property type="protein sequence ID" value="KPK66688.1"/>
    <property type="molecule type" value="Genomic_DNA"/>
</dbReference>
<dbReference type="GO" id="GO:0005829">
    <property type="term" value="C:cytosol"/>
    <property type="evidence" value="ECO:0007669"/>
    <property type="project" value="TreeGrafter"/>
</dbReference>
<dbReference type="PROSITE" id="PS00903">
    <property type="entry name" value="CYT_DCMP_DEAMINASES_1"/>
    <property type="match status" value="1"/>
</dbReference>
<keyword evidence="3" id="KW-0378">Hydrolase</keyword>
<dbReference type="InterPro" id="IPR002125">
    <property type="entry name" value="CMP_dCMP_dom"/>
</dbReference>